<organism evidence="1 2">
    <name type="scientific">Choiromyces venosus 120613-1</name>
    <dbReference type="NCBI Taxonomy" id="1336337"/>
    <lineage>
        <taxon>Eukaryota</taxon>
        <taxon>Fungi</taxon>
        <taxon>Dikarya</taxon>
        <taxon>Ascomycota</taxon>
        <taxon>Pezizomycotina</taxon>
        <taxon>Pezizomycetes</taxon>
        <taxon>Pezizales</taxon>
        <taxon>Tuberaceae</taxon>
        <taxon>Choiromyces</taxon>
    </lineage>
</organism>
<name>A0A3N4K4Z7_9PEZI</name>
<keyword evidence="2" id="KW-1185">Reference proteome</keyword>
<evidence type="ECO:0000313" key="1">
    <source>
        <dbReference type="EMBL" id="RPB04618.1"/>
    </source>
</evidence>
<evidence type="ECO:0000313" key="2">
    <source>
        <dbReference type="Proteomes" id="UP000276215"/>
    </source>
</evidence>
<accession>A0A3N4K4Z7</accession>
<dbReference type="Proteomes" id="UP000276215">
    <property type="component" value="Unassembled WGS sequence"/>
</dbReference>
<dbReference type="AlphaFoldDB" id="A0A3N4K4Z7"/>
<dbReference type="EMBL" id="ML120357">
    <property type="protein sequence ID" value="RPB04618.1"/>
    <property type="molecule type" value="Genomic_DNA"/>
</dbReference>
<protein>
    <submittedName>
        <fullName evidence="1">Uncharacterized protein</fullName>
    </submittedName>
</protein>
<gene>
    <name evidence="1" type="ORF">L873DRAFT_1274864</name>
</gene>
<dbReference type="OrthoDB" id="1926878at2759"/>
<reference evidence="1 2" key="1">
    <citation type="journal article" date="2018" name="Nat. Ecol. Evol.">
        <title>Pezizomycetes genomes reveal the molecular basis of ectomycorrhizal truffle lifestyle.</title>
        <authorList>
            <person name="Murat C."/>
            <person name="Payen T."/>
            <person name="Noel B."/>
            <person name="Kuo A."/>
            <person name="Morin E."/>
            <person name="Chen J."/>
            <person name="Kohler A."/>
            <person name="Krizsan K."/>
            <person name="Balestrini R."/>
            <person name="Da Silva C."/>
            <person name="Montanini B."/>
            <person name="Hainaut M."/>
            <person name="Levati E."/>
            <person name="Barry K.W."/>
            <person name="Belfiori B."/>
            <person name="Cichocki N."/>
            <person name="Clum A."/>
            <person name="Dockter R.B."/>
            <person name="Fauchery L."/>
            <person name="Guy J."/>
            <person name="Iotti M."/>
            <person name="Le Tacon F."/>
            <person name="Lindquist E.A."/>
            <person name="Lipzen A."/>
            <person name="Malagnac F."/>
            <person name="Mello A."/>
            <person name="Molinier V."/>
            <person name="Miyauchi S."/>
            <person name="Poulain J."/>
            <person name="Riccioni C."/>
            <person name="Rubini A."/>
            <person name="Sitrit Y."/>
            <person name="Splivallo R."/>
            <person name="Traeger S."/>
            <person name="Wang M."/>
            <person name="Zifcakova L."/>
            <person name="Wipf D."/>
            <person name="Zambonelli A."/>
            <person name="Paolocci F."/>
            <person name="Nowrousian M."/>
            <person name="Ottonello S."/>
            <person name="Baldrian P."/>
            <person name="Spatafora J.W."/>
            <person name="Henrissat B."/>
            <person name="Nagy L.G."/>
            <person name="Aury J.M."/>
            <person name="Wincker P."/>
            <person name="Grigoriev I.V."/>
            <person name="Bonfante P."/>
            <person name="Martin F.M."/>
        </authorList>
    </citation>
    <scope>NUCLEOTIDE SEQUENCE [LARGE SCALE GENOMIC DNA]</scope>
    <source>
        <strain evidence="1 2">120613-1</strain>
    </source>
</reference>
<sequence>MSTPHALARHRLHVSTLPASLLWCEGEFSEVYSHLSAATAEAASSCIHTSGIPGARKPLPFVRLLHRCSTWSPWKNWTTLHLLRATGWKSRSCTGVSSSLEGY</sequence>
<dbReference type="STRING" id="1336337.A0A3N4K4Z7"/>
<proteinExistence type="predicted"/>